<keyword evidence="4" id="KW-0472">Membrane</keyword>
<dbReference type="SUPFAM" id="SSF56235">
    <property type="entry name" value="N-terminal nucleophile aminohydrolases (Ntn hydrolases)"/>
    <property type="match status" value="1"/>
</dbReference>
<keyword evidence="1" id="KW-1199">Hemostasis impairing toxin</keyword>
<dbReference type="GO" id="GO:0005886">
    <property type="term" value="C:plasma membrane"/>
    <property type="evidence" value="ECO:0007669"/>
    <property type="project" value="TreeGrafter"/>
</dbReference>
<dbReference type="FunFam" id="1.10.246.130:FF:000001">
    <property type="entry name" value="Gamma-glutamyltransferase 5 isoform 1"/>
    <property type="match status" value="1"/>
</dbReference>
<dbReference type="InterPro" id="IPR000101">
    <property type="entry name" value="GGT_peptidase"/>
</dbReference>
<sequence>MTASVSNYSVFGSKTPLTLFRRPSKKVQLMAATAVAFVCVLGLALALTFLNGVNSDTPFSPPSPSRLGKFRTAAVSSDGVPCSTIGRDVLADGGNAVDAAIATIFCIGAVNPQSAGIGGGFHMTLYDPVKRQARCLDAREVAPLAATEDMFKGNSSISQRGGLAVGVPGELAGYWAAHQQYGKLPWSRLVLPTAELVEKGVPVNSHQANSLQIEQKIVLAEPSLRIFVNEATGQVKKLGDIVRNPVFAQTLRTIAREGVGAFYNGTLGDKMVQDIRRKGGIITKDDLMQYRPDWKDPIKVELHNNMTLYSMPPPGSGVLTAFILNILDGHLIKEKTAKASSDPRIYHRIAEAFKHAYAQRTKLADPRFVLEVNELTKNLSSEALAAETYAKINDSFTSNDAEFYGAVTYNPDDQGTSHVSVLDGNGMAVAITSTVNLRFGAGWISEQTGILMNDEMDDFSSPNVTNYFGVPPSPANFIRPGKRPLSSMTPTIIVDSVTGKVRSVIGAAGGTKITTATAYAIIRNLWFGETIKEAIDSPRIHHQLFPMTFQYEKGFPSDIVNNMTARGHNVTGGQYDGGAVICGIAVEADGFIYANSDWRKSGDVDGIDPVDL</sequence>
<dbReference type="Gene3D" id="1.10.246.130">
    <property type="match status" value="1"/>
</dbReference>
<evidence type="ECO:0000256" key="1">
    <source>
        <dbReference type="ARBA" id="ARBA00084097"/>
    </source>
</evidence>
<organism evidence="5">
    <name type="scientific">Daphnia magna</name>
    <dbReference type="NCBI Taxonomy" id="35525"/>
    <lineage>
        <taxon>Eukaryota</taxon>
        <taxon>Metazoa</taxon>
        <taxon>Ecdysozoa</taxon>
        <taxon>Arthropoda</taxon>
        <taxon>Crustacea</taxon>
        <taxon>Branchiopoda</taxon>
        <taxon>Diplostraca</taxon>
        <taxon>Cladocera</taxon>
        <taxon>Anomopoda</taxon>
        <taxon>Daphniidae</taxon>
        <taxon>Daphnia</taxon>
    </lineage>
</organism>
<keyword evidence="1" id="KW-1202">Platelet aggregation activating toxin</keyword>
<dbReference type="PRINTS" id="PR01210">
    <property type="entry name" value="GGTRANSPTASE"/>
</dbReference>
<feature type="binding site" evidence="3">
    <location>
        <position position="458"/>
    </location>
    <ligand>
        <name>L-glutamate</name>
        <dbReference type="ChEBI" id="CHEBI:29985"/>
    </ligand>
</feature>
<feature type="binding site" evidence="3">
    <location>
        <begin position="434"/>
        <end position="436"/>
    </location>
    <ligand>
        <name>L-glutamate</name>
        <dbReference type="ChEBI" id="CHEBI:29985"/>
    </ligand>
</feature>
<feature type="binding site" evidence="3">
    <location>
        <position position="510"/>
    </location>
    <ligand>
        <name>L-glutamate</name>
        <dbReference type="ChEBI" id="CHEBI:29985"/>
    </ligand>
</feature>
<feature type="binding site" evidence="3">
    <location>
        <position position="139"/>
    </location>
    <ligand>
        <name>L-glutamate</name>
        <dbReference type="ChEBI" id="CHEBI:29985"/>
    </ligand>
</feature>
<dbReference type="InterPro" id="IPR043137">
    <property type="entry name" value="GGT_ssub_C"/>
</dbReference>
<dbReference type="EMBL" id="GDIQ01060454">
    <property type="protein sequence ID" value="JAN34283.1"/>
    <property type="molecule type" value="Transcribed_RNA"/>
</dbReference>
<dbReference type="PANTHER" id="PTHR11686">
    <property type="entry name" value="GAMMA GLUTAMYL TRANSPEPTIDASE"/>
    <property type="match status" value="1"/>
</dbReference>
<proteinExistence type="predicted"/>
<evidence type="ECO:0000256" key="3">
    <source>
        <dbReference type="PIRSR" id="PIRSR600101-2"/>
    </source>
</evidence>
<dbReference type="GO" id="GO:0036374">
    <property type="term" value="F:glutathione hydrolase activity"/>
    <property type="evidence" value="ECO:0007669"/>
    <property type="project" value="InterPro"/>
</dbReference>
<dbReference type="EMBL" id="GDIQ01071135">
    <property type="protein sequence ID" value="JAN23602.1"/>
    <property type="molecule type" value="Transcribed_RNA"/>
</dbReference>
<feature type="transmembrane region" description="Helical" evidence="4">
    <location>
        <begin position="29"/>
        <end position="50"/>
    </location>
</feature>
<evidence type="ECO:0000256" key="2">
    <source>
        <dbReference type="PIRSR" id="PIRSR600101-1"/>
    </source>
</evidence>
<keyword evidence="4" id="KW-1133">Transmembrane helix</keyword>
<reference evidence="5" key="1">
    <citation type="submission" date="2015-10" db="EMBL/GenBank/DDBJ databases">
        <title>EvidentialGene: Evidence-directed Construction of Complete mRNA Transcriptomes without Genomes.</title>
        <authorList>
            <person name="Gilbert D.G."/>
        </authorList>
    </citation>
    <scope>NUCLEOTIDE SEQUENCE</scope>
</reference>
<feature type="binding site" evidence="3">
    <location>
        <begin position="486"/>
        <end position="487"/>
    </location>
    <ligand>
        <name>L-glutamate</name>
        <dbReference type="ChEBI" id="CHEBI:29985"/>
    </ligand>
</feature>
<feature type="active site" description="Nucleophile" evidence="2">
    <location>
        <position position="416"/>
    </location>
</feature>
<dbReference type="Pfam" id="PF01019">
    <property type="entry name" value="G_glu_transpept"/>
    <property type="match status" value="1"/>
</dbReference>
<dbReference type="NCBIfam" id="TIGR00066">
    <property type="entry name" value="g_glut_trans"/>
    <property type="match status" value="1"/>
</dbReference>
<evidence type="ECO:0000256" key="4">
    <source>
        <dbReference type="SAM" id="Phobius"/>
    </source>
</evidence>
<dbReference type="AlphaFoldDB" id="A0A0P6EPA7"/>
<evidence type="ECO:0000313" key="5">
    <source>
        <dbReference type="EMBL" id="JAN34283.1"/>
    </source>
</evidence>
<dbReference type="InterPro" id="IPR029055">
    <property type="entry name" value="Ntn_hydrolases_N"/>
</dbReference>
<dbReference type="FunFam" id="3.60.20.40:FF:000001">
    <property type="entry name" value="Gamma-glutamyltranspeptidase 1"/>
    <property type="match status" value="1"/>
</dbReference>
<keyword evidence="4" id="KW-0812">Transmembrane</keyword>
<dbReference type="PANTHER" id="PTHR11686:SF9">
    <property type="entry name" value="RE13973P"/>
    <property type="match status" value="1"/>
</dbReference>
<dbReference type="InterPro" id="IPR043138">
    <property type="entry name" value="GGT_lsub"/>
</dbReference>
<dbReference type="GO" id="GO:0006751">
    <property type="term" value="P:glutathione catabolic process"/>
    <property type="evidence" value="ECO:0007669"/>
    <property type="project" value="InterPro"/>
</dbReference>
<protein>
    <submittedName>
        <fullName evidence="5">Gamma-glutamyltranspeptidase 1</fullName>
    </submittedName>
</protein>
<name>A0A0P6EPA7_9CRUS</name>
<accession>A0A0P6EPA7</accession>
<keyword evidence="1" id="KW-0800">Toxin</keyword>
<dbReference type="OrthoDB" id="1081007at2759"/>
<dbReference type="Gene3D" id="3.60.20.40">
    <property type="match status" value="1"/>
</dbReference>